<dbReference type="EnsemblPlants" id="Pp3c1_24220V3.1">
    <property type="protein sequence ID" value="Pp3c1_24220V3.1"/>
    <property type="gene ID" value="Pp3c1_24220"/>
</dbReference>
<keyword evidence="4" id="KW-1185">Reference proteome</keyword>
<gene>
    <name evidence="2" type="ORF">PHYPA_001103</name>
</gene>
<dbReference type="AlphaFoldDB" id="A0A2K1L9H1"/>
<keyword evidence="1" id="KW-0812">Transmembrane</keyword>
<evidence type="ECO:0000313" key="4">
    <source>
        <dbReference type="Proteomes" id="UP000006727"/>
    </source>
</evidence>
<reference evidence="2 4" key="2">
    <citation type="journal article" date="2018" name="Plant J.">
        <title>The Physcomitrella patens chromosome-scale assembly reveals moss genome structure and evolution.</title>
        <authorList>
            <person name="Lang D."/>
            <person name="Ullrich K.K."/>
            <person name="Murat F."/>
            <person name="Fuchs J."/>
            <person name="Jenkins J."/>
            <person name="Haas F.B."/>
            <person name="Piednoel M."/>
            <person name="Gundlach H."/>
            <person name="Van Bel M."/>
            <person name="Meyberg R."/>
            <person name="Vives C."/>
            <person name="Morata J."/>
            <person name="Symeonidi A."/>
            <person name="Hiss M."/>
            <person name="Muchero W."/>
            <person name="Kamisugi Y."/>
            <person name="Saleh O."/>
            <person name="Blanc G."/>
            <person name="Decker E.L."/>
            <person name="van Gessel N."/>
            <person name="Grimwood J."/>
            <person name="Hayes R.D."/>
            <person name="Graham S.W."/>
            <person name="Gunter L.E."/>
            <person name="McDaniel S.F."/>
            <person name="Hoernstein S.N.W."/>
            <person name="Larsson A."/>
            <person name="Li F.W."/>
            <person name="Perroud P.F."/>
            <person name="Phillips J."/>
            <person name="Ranjan P."/>
            <person name="Rokshar D.S."/>
            <person name="Rothfels C.J."/>
            <person name="Schneider L."/>
            <person name="Shu S."/>
            <person name="Stevenson D.W."/>
            <person name="Thummler F."/>
            <person name="Tillich M."/>
            <person name="Villarreal Aguilar J.C."/>
            <person name="Widiez T."/>
            <person name="Wong G.K."/>
            <person name="Wymore A."/>
            <person name="Zhang Y."/>
            <person name="Zimmer A.D."/>
            <person name="Quatrano R.S."/>
            <person name="Mayer K.F.X."/>
            <person name="Goodstein D."/>
            <person name="Casacuberta J.M."/>
            <person name="Vandepoele K."/>
            <person name="Reski R."/>
            <person name="Cuming A.C."/>
            <person name="Tuskan G.A."/>
            <person name="Maumus F."/>
            <person name="Salse J."/>
            <person name="Schmutz J."/>
            <person name="Rensing S.A."/>
        </authorList>
    </citation>
    <scope>NUCLEOTIDE SEQUENCE [LARGE SCALE GENOMIC DNA]</scope>
    <source>
        <strain evidence="3 4">cv. Gransden 2004</strain>
    </source>
</reference>
<evidence type="ECO:0000313" key="2">
    <source>
        <dbReference type="EMBL" id="PNR62679.1"/>
    </source>
</evidence>
<organism evidence="2">
    <name type="scientific">Physcomitrium patens</name>
    <name type="common">Spreading-leaved earth moss</name>
    <name type="synonym">Physcomitrella patens</name>
    <dbReference type="NCBI Taxonomy" id="3218"/>
    <lineage>
        <taxon>Eukaryota</taxon>
        <taxon>Viridiplantae</taxon>
        <taxon>Streptophyta</taxon>
        <taxon>Embryophyta</taxon>
        <taxon>Bryophyta</taxon>
        <taxon>Bryophytina</taxon>
        <taxon>Bryopsida</taxon>
        <taxon>Funariidae</taxon>
        <taxon>Funariales</taxon>
        <taxon>Funariaceae</taxon>
        <taxon>Physcomitrium</taxon>
    </lineage>
</organism>
<dbReference type="InParanoid" id="A0A2K1L9H1"/>
<evidence type="ECO:0000256" key="1">
    <source>
        <dbReference type="SAM" id="Phobius"/>
    </source>
</evidence>
<dbReference type="EMBL" id="ABEU02000001">
    <property type="protein sequence ID" value="PNR62679.1"/>
    <property type="molecule type" value="Genomic_DNA"/>
</dbReference>
<dbReference type="Gramene" id="Pp3c1_24220V3.1">
    <property type="protein sequence ID" value="Pp3c1_24220V3.1"/>
    <property type="gene ID" value="Pp3c1_24220"/>
</dbReference>
<feature type="transmembrane region" description="Helical" evidence="1">
    <location>
        <begin position="58"/>
        <end position="76"/>
    </location>
</feature>
<name>A0A2K1L9H1_PHYPA</name>
<sequence length="164" mass="18803">MWWASAPLQLKPMLRFLYWKSISEAFQVRAWSADVMYQGVDGCAWVCTWASLMQREGTTMVIVMLAVIAVIEGHLARTGKNKKLSTSVMRLYDSPTPNVERAILTFFQVVVLKADEQLELVAVDLMSQQHKQPNQPMYTLKHVSLIAYFTVNNNPTLEVLYLKY</sequence>
<dbReference type="PaxDb" id="3218-PP1S59_127V6.1"/>
<accession>A0A2K1L9H1</accession>
<reference evidence="3" key="3">
    <citation type="submission" date="2020-12" db="UniProtKB">
        <authorList>
            <consortium name="EnsemblPlants"/>
        </authorList>
    </citation>
    <scope>IDENTIFICATION</scope>
</reference>
<evidence type="ECO:0000313" key="3">
    <source>
        <dbReference type="EnsemblPlants" id="Pp3c1_24220V3.1"/>
    </source>
</evidence>
<reference evidence="2 4" key="1">
    <citation type="journal article" date="2008" name="Science">
        <title>The Physcomitrella genome reveals evolutionary insights into the conquest of land by plants.</title>
        <authorList>
            <person name="Rensing S."/>
            <person name="Lang D."/>
            <person name="Zimmer A."/>
            <person name="Terry A."/>
            <person name="Salamov A."/>
            <person name="Shapiro H."/>
            <person name="Nishiyama T."/>
            <person name="Perroud P.-F."/>
            <person name="Lindquist E."/>
            <person name="Kamisugi Y."/>
            <person name="Tanahashi T."/>
            <person name="Sakakibara K."/>
            <person name="Fujita T."/>
            <person name="Oishi K."/>
            <person name="Shin-I T."/>
            <person name="Kuroki Y."/>
            <person name="Toyoda A."/>
            <person name="Suzuki Y."/>
            <person name="Hashimoto A."/>
            <person name="Yamaguchi K."/>
            <person name="Sugano A."/>
            <person name="Kohara Y."/>
            <person name="Fujiyama A."/>
            <person name="Anterola A."/>
            <person name="Aoki S."/>
            <person name="Ashton N."/>
            <person name="Barbazuk W.B."/>
            <person name="Barker E."/>
            <person name="Bennetzen J."/>
            <person name="Bezanilla M."/>
            <person name="Blankenship R."/>
            <person name="Cho S.H."/>
            <person name="Dutcher S."/>
            <person name="Estelle M."/>
            <person name="Fawcett J.A."/>
            <person name="Gundlach H."/>
            <person name="Hanada K."/>
            <person name="Heyl A."/>
            <person name="Hicks K.A."/>
            <person name="Hugh J."/>
            <person name="Lohr M."/>
            <person name="Mayer K."/>
            <person name="Melkozernov A."/>
            <person name="Murata T."/>
            <person name="Nelson D."/>
            <person name="Pils B."/>
            <person name="Prigge M."/>
            <person name="Reiss B."/>
            <person name="Renner T."/>
            <person name="Rombauts S."/>
            <person name="Rushton P."/>
            <person name="Sanderfoot A."/>
            <person name="Schween G."/>
            <person name="Shiu S.-H."/>
            <person name="Stueber K."/>
            <person name="Theodoulou F.L."/>
            <person name="Tu H."/>
            <person name="Van de Peer Y."/>
            <person name="Verrier P.J."/>
            <person name="Waters E."/>
            <person name="Wood A."/>
            <person name="Yang L."/>
            <person name="Cove D."/>
            <person name="Cuming A."/>
            <person name="Hasebe M."/>
            <person name="Lucas S."/>
            <person name="Mishler D.B."/>
            <person name="Reski R."/>
            <person name="Grigoriev I."/>
            <person name="Quatrano R.S."/>
            <person name="Boore J.L."/>
        </authorList>
    </citation>
    <scope>NUCLEOTIDE SEQUENCE [LARGE SCALE GENOMIC DNA]</scope>
    <source>
        <strain evidence="3 4">cv. Gransden 2004</strain>
    </source>
</reference>
<protein>
    <submittedName>
        <fullName evidence="2 3">Uncharacterized protein</fullName>
    </submittedName>
</protein>
<dbReference type="Proteomes" id="UP000006727">
    <property type="component" value="Chromosome 1"/>
</dbReference>
<keyword evidence="1" id="KW-0472">Membrane</keyword>
<keyword evidence="1" id="KW-1133">Transmembrane helix</keyword>
<proteinExistence type="predicted"/>